<dbReference type="STRING" id="452662.SJA_C1-17230"/>
<dbReference type="KEGG" id="sjp:SJA_C1-17230"/>
<dbReference type="EMBL" id="AP010803">
    <property type="protein sequence ID" value="BAI96557.1"/>
    <property type="molecule type" value="Genomic_DNA"/>
</dbReference>
<keyword evidence="1" id="KW-0472">Membrane</keyword>
<organism evidence="2 3">
    <name type="scientific">Sphingobium indicum (strain DSM 16413 / CCM 7287 / MTCC 6362 / UT26 / NBRC 101211 / UT26S)</name>
    <name type="common">Sphingobium japonicum</name>
    <dbReference type="NCBI Taxonomy" id="452662"/>
    <lineage>
        <taxon>Bacteria</taxon>
        <taxon>Pseudomonadati</taxon>
        <taxon>Pseudomonadota</taxon>
        <taxon>Alphaproteobacteria</taxon>
        <taxon>Sphingomonadales</taxon>
        <taxon>Sphingomonadaceae</taxon>
        <taxon>Sphingobium</taxon>
    </lineage>
</organism>
<dbReference type="HOGENOM" id="CLU_075807_0_0_5"/>
<dbReference type="AlphaFoldDB" id="D4Z1S5"/>
<dbReference type="Proteomes" id="UP000007753">
    <property type="component" value="Chromosome 1"/>
</dbReference>
<protein>
    <submittedName>
        <fullName evidence="2">Uncharacterized protein</fullName>
    </submittedName>
</protein>
<feature type="transmembrane region" description="Helical" evidence="1">
    <location>
        <begin position="181"/>
        <end position="199"/>
    </location>
</feature>
<evidence type="ECO:0000313" key="2">
    <source>
        <dbReference type="EMBL" id="BAI96557.1"/>
    </source>
</evidence>
<proteinExistence type="predicted"/>
<keyword evidence="3" id="KW-1185">Reference proteome</keyword>
<feature type="transmembrane region" description="Helical" evidence="1">
    <location>
        <begin position="111"/>
        <end position="133"/>
    </location>
</feature>
<keyword evidence="1" id="KW-0812">Transmembrane</keyword>
<feature type="transmembrane region" description="Helical" evidence="1">
    <location>
        <begin position="267"/>
        <end position="289"/>
    </location>
</feature>
<keyword evidence="1" id="KW-1133">Transmembrane helix</keyword>
<gene>
    <name evidence="2" type="ordered locus">SJA_C1-17230</name>
</gene>
<accession>D4Z1S5</accession>
<reference evidence="2 3" key="1">
    <citation type="journal article" date="2010" name="J. Bacteriol.">
        <title>Complete genome sequence of the representative gamma-hexachlorocyclohexane-degrading bacterium Sphingobium japonicum UT26.</title>
        <authorList>
            <person name="Nagata Y."/>
            <person name="Ohtsubo Y."/>
            <person name="Endo R."/>
            <person name="Ichikawa N."/>
            <person name="Ankai A."/>
            <person name="Oguchi A."/>
            <person name="Fukui S."/>
            <person name="Fujita N."/>
            <person name="Tsuda M."/>
        </authorList>
    </citation>
    <scope>NUCLEOTIDE SEQUENCE [LARGE SCALE GENOMIC DNA]</scope>
    <source>
        <strain evidence="3">DSM 16413 / CCM 7287 / MTCC 6362 / UT26 / NBRC 101211 / UT26S</strain>
    </source>
</reference>
<name>D4Z1S5_SPHIU</name>
<dbReference type="eggNOG" id="ENOG50331DT">
    <property type="taxonomic scope" value="Bacteria"/>
</dbReference>
<sequence length="318" mass="34746">MTAVGLFVTVADLRMLRTTVHLLIGMGTVYQGKHRGVGMGGDGEDIAFPALITGGMEMATISDEALRQRGFPDAERNFFRVMAVVMAMVIVAGFTLNLAMGRSTFAVPVVYHVHALVFFGWVALYVAQNWLIAGNHVALHRKLGLLAYGWVPVMVVLGFAIMLTSLRRTGGPFFFDQSEFLFSNSMLLLLFGAMAMTALRRRRHMGWHRRLMMTAMAILTGPGLGRLLPMPLFIPHAWRIGILATLIFPVIGMIADKRRHGHVHAAWFWGVGAIVLTQILADLIAYSGFGIGITQALLEGTPGSARPIEAFLPPAFGS</sequence>
<feature type="transmembrane region" description="Helical" evidence="1">
    <location>
        <begin position="211"/>
        <end position="230"/>
    </location>
</feature>
<feature type="transmembrane region" description="Helical" evidence="1">
    <location>
        <begin position="236"/>
        <end position="255"/>
    </location>
</feature>
<feature type="transmembrane region" description="Helical" evidence="1">
    <location>
        <begin position="145"/>
        <end position="166"/>
    </location>
</feature>
<feature type="transmembrane region" description="Helical" evidence="1">
    <location>
        <begin position="77"/>
        <end position="99"/>
    </location>
</feature>
<evidence type="ECO:0000256" key="1">
    <source>
        <dbReference type="SAM" id="Phobius"/>
    </source>
</evidence>
<evidence type="ECO:0000313" key="3">
    <source>
        <dbReference type="Proteomes" id="UP000007753"/>
    </source>
</evidence>